<evidence type="ECO:0000256" key="5">
    <source>
        <dbReference type="ARBA" id="ARBA00022989"/>
    </source>
</evidence>
<accession>A0A8B7XH57</accession>
<dbReference type="SUPFAM" id="SSF48403">
    <property type="entry name" value="Ankyrin repeat"/>
    <property type="match status" value="1"/>
</dbReference>
<dbReference type="InterPro" id="IPR036770">
    <property type="entry name" value="Ankyrin_rpt-contain_sf"/>
</dbReference>
<dbReference type="SMART" id="SM01420">
    <property type="entry name" value="TRP_2"/>
    <property type="match status" value="1"/>
</dbReference>
<keyword evidence="3 12" id="KW-0812">Transmembrane</keyword>
<feature type="coiled-coil region" evidence="10">
    <location>
        <begin position="897"/>
        <end position="1023"/>
    </location>
</feature>
<keyword evidence="14" id="KW-1185">Reference proteome</keyword>
<feature type="transmembrane region" description="Helical" evidence="12">
    <location>
        <begin position="408"/>
        <end position="425"/>
    </location>
</feature>
<feature type="region of interest" description="Disordered" evidence="11">
    <location>
        <begin position="23"/>
        <end position="47"/>
    </location>
</feature>
<evidence type="ECO:0000256" key="10">
    <source>
        <dbReference type="SAM" id="Coils"/>
    </source>
</evidence>
<keyword evidence="5 12" id="KW-1133">Transmembrane helix</keyword>
<keyword evidence="2" id="KW-0813">Transport</keyword>
<dbReference type="GO" id="GO:0051480">
    <property type="term" value="P:regulation of cytosolic calcium ion concentration"/>
    <property type="evidence" value="ECO:0007669"/>
    <property type="project" value="TreeGrafter"/>
</dbReference>
<organism evidence="14 15">
    <name type="scientific">Acanthaster planci</name>
    <name type="common">Crown-of-thorns starfish</name>
    <dbReference type="NCBI Taxonomy" id="133434"/>
    <lineage>
        <taxon>Eukaryota</taxon>
        <taxon>Metazoa</taxon>
        <taxon>Echinodermata</taxon>
        <taxon>Eleutherozoa</taxon>
        <taxon>Asterozoa</taxon>
        <taxon>Asteroidea</taxon>
        <taxon>Valvatacea</taxon>
        <taxon>Valvatida</taxon>
        <taxon>Acanthasteridae</taxon>
        <taxon>Acanthaster</taxon>
    </lineage>
</organism>
<gene>
    <name evidence="15" type="primary">LOC110973543</name>
</gene>
<feature type="transmembrane region" description="Helical" evidence="12">
    <location>
        <begin position="689"/>
        <end position="710"/>
    </location>
</feature>
<proteinExistence type="predicted"/>
<keyword evidence="7" id="KW-0406">Ion transport</keyword>
<evidence type="ECO:0000313" key="14">
    <source>
        <dbReference type="Proteomes" id="UP000694845"/>
    </source>
</evidence>
<name>A0A8B7XH57_ACAPL</name>
<evidence type="ECO:0000259" key="13">
    <source>
        <dbReference type="SMART" id="SM01420"/>
    </source>
</evidence>
<feature type="coiled-coil region" evidence="10">
    <location>
        <begin position="1049"/>
        <end position="1171"/>
    </location>
</feature>
<comment type="subcellular location">
    <subcellularLocation>
        <location evidence="1">Membrane</location>
        <topology evidence="1">Multi-pass membrane protein</topology>
    </subcellularLocation>
</comment>
<dbReference type="Pfam" id="PF08344">
    <property type="entry name" value="TRP_2"/>
    <property type="match status" value="1"/>
</dbReference>
<feature type="transmembrane region" description="Helical" evidence="12">
    <location>
        <begin position="372"/>
        <end position="396"/>
    </location>
</feature>
<evidence type="ECO:0000256" key="2">
    <source>
        <dbReference type="ARBA" id="ARBA00022448"/>
    </source>
</evidence>
<feature type="transmembrane region" description="Helical" evidence="12">
    <location>
        <begin position="647"/>
        <end position="669"/>
    </location>
</feature>
<sequence length="1197" mass="135014">MMDQQLTEMQALLVANGQTGLPSAAGGEPALTGSMSLPHPDSESDYEEENARYEEMRGVIETGNGLKLGELLAEWQEMDWIRDWRNEENLTLYADAITDGYLDIINVLLSFDIPLGDALIRAIDVAFDDAITAICRYLEAHEGIRDEILTGTCDNDDFHPAVTPLILAAQRNNFSAVKLLVNLGCKVTEPSMSQGGDVTLTQAISTLHIYRALSQPAYILATQTDIFGHAFHLSAKLKTLSRTWEDFGAEYEQMARGVDFFAGEMLGESSSTEEILALFRYHNTDKYRDLEGKQHPLAKLFEAIEYEQKEFIAHPHSQKAIIVQFYRNLLDWNERGILHQVLLILFVLLGFPIICLLYIFVPVRRVVNFARLPYVMMMMKAGSGFTFLIFIVAVTVMDKHAYPRTVELLHGFMLVWVIGLAWLHIKTIAKHGCSQYLADTVNLHELVIMALYFTVVILQWTGGSQVSDDPSRRYVRHEVGSQDISDVQYHVSSALENLQRRLNTSLLGGVNEILVKALSGCRPSPTDTIRSSLAMGVESSFENHLPELEETIGQGQFEPTIIAGALFGVTVTVSVLRLLNILLVSDSLGPLRISLGNMRGDIVKFCGIFLVIWFAFAIGLFQNFYSAGQSATRACIEQGQDSDSCQLLVGFSTFMASVQDLYWSLYGFIGTDVLQLPGKHSVAEGVGTFLFTGYLIVAVLVLLNALIGMLSNTYNLTEENADTEWKFHRAAVWASYLRPVATLPPPFNLIPSLKTVCGIYLCIVGLNREVVSRKDIHFKKELDDYERVLHLVSQRYIQANLSTESLNNENARPRDLQTLRNDILAFKFGVQERLKNLDNVLNITSGKTSTVHQKLEDLQPLDVRAEDLLDQSSHLTNVAVNLHDETDTLQQKQKIEISERDQDAEKMRTTIAQLRAEIADLISNHTAEHKRRNKLEADLNDSIHKLNDTVTGLQVEMERVEANHRDELCARDRKEEGLRDTILNIQDENKCLTDKVHTLNQEKANLERKVVEFNEDISALKLTPSTLTYTIVAHKTEIEKLNANHAAEMTAKIKQEAELNQTIRELQEENKHLQDGIGQAKNDNEGLERECSEMRDEVVALQFRIEEIIGNHKAEVRRKDQKHAKLEEVFRSLQNENVGLKDSVSELEANKEELTQRVHHLHEEVKGVQKENFVLKQALTRLQAETEQLKTRAVPGW</sequence>
<keyword evidence="10" id="KW-0175">Coiled coil</keyword>
<dbReference type="PRINTS" id="PR01097">
    <property type="entry name" value="TRNSRECEPTRP"/>
</dbReference>
<feature type="transmembrane region" description="Helical" evidence="12">
    <location>
        <begin position="445"/>
        <end position="463"/>
    </location>
</feature>
<evidence type="ECO:0000256" key="9">
    <source>
        <dbReference type="ARBA" id="ARBA00023303"/>
    </source>
</evidence>
<evidence type="ECO:0000256" key="12">
    <source>
        <dbReference type="SAM" id="Phobius"/>
    </source>
</evidence>
<reference evidence="15" key="1">
    <citation type="submission" date="2025-08" db="UniProtKB">
        <authorList>
            <consortium name="RefSeq"/>
        </authorList>
    </citation>
    <scope>IDENTIFICATION</scope>
</reference>
<dbReference type="InterPro" id="IPR013555">
    <property type="entry name" value="TRP_dom"/>
</dbReference>
<feature type="domain" description="Transient receptor ion channel" evidence="13">
    <location>
        <begin position="185"/>
        <end position="248"/>
    </location>
</feature>
<dbReference type="Pfam" id="PF00520">
    <property type="entry name" value="Ion_trans"/>
    <property type="match status" value="1"/>
</dbReference>
<keyword evidence="8 12" id="KW-0472">Membrane</keyword>
<dbReference type="RefSeq" id="XP_022080129.1">
    <property type="nucleotide sequence ID" value="XM_022224437.1"/>
</dbReference>
<evidence type="ECO:0000256" key="3">
    <source>
        <dbReference type="ARBA" id="ARBA00022692"/>
    </source>
</evidence>
<dbReference type="GeneID" id="110973543"/>
<evidence type="ECO:0000256" key="4">
    <source>
        <dbReference type="ARBA" id="ARBA00022737"/>
    </source>
</evidence>
<dbReference type="OMA" id="KENARYD"/>
<dbReference type="KEGG" id="aplc:110973543"/>
<evidence type="ECO:0000256" key="8">
    <source>
        <dbReference type="ARBA" id="ARBA00023136"/>
    </source>
</evidence>
<dbReference type="AlphaFoldDB" id="A0A8B7XH57"/>
<dbReference type="InterPro" id="IPR005821">
    <property type="entry name" value="Ion_trans_dom"/>
</dbReference>
<keyword evidence="6" id="KW-0040">ANK repeat</keyword>
<dbReference type="GO" id="GO:0070679">
    <property type="term" value="F:inositol 1,4,5 trisphosphate binding"/>
    <property type="evidence" value="ECO:0007669"/>
    <property type="project" value="TreeGrafter"/>
</dbReference>
<feature type="transmembrane region" description="Helical" evidence="12">
    <location>
        <begin position="337"/>
        <end position="360"/>
    </location>
</feature>
<evidence type="ECO:0000256" key="11">
    <source>
        <dbReference type="SAM" id="MobiDB-lite"/>
    </source>
</evidence>
<dbReference type="OrthoDB" id="10365921at2759"/>
<dbReference type="GO" id="GO:0005886">
    <property type="term" value="C:plasma membrane"/>
    <property type="evidence" value="ECO:0007669"/>
    <property type="project" value="TreeGrafter"/>
</dbReference>
<evidence type="ECO:0000256" key="6">
    <source>
        <dbReference type="ARBA" id="ARBA00023043"/>
    </source>
</evidence>
<dbReference type="PANTHER" id="PTHR10117">
    <property type="entry name" value="TRANSIENT RECEPTOR POTENTIAL CHANNEL"/>
    <property type="match status" value="1"/>
</dbReference>
<feature type="transmembrane region" description="Helical" evidence="12">
    <location>
        <begin position="602"/>
        <end position="626"/>
    </location>
</feature>
<keyword evidence="9" id="KW-0407">Ion channel</keyword>
<dbReference type="Gene3D" id="1.10.287.1490">
    <property type="match status" value="1"/>
</dbReference>
<evidence type="ECO:0000313" key="15">
    <source>
        <dbReference type="RefSeq" id="XP_022080129.1"/>
    </source>
</evidence>
<feature type="transmembrane region" description="Helical" evidence="12">
    <location>
        <begin position="561"/>
        <end position="582"/>
    </location>
</feature>
<keyword evidence="4" id="KW-0677">Repeat</keyword>
<protein>
    <submittedName>
        <fullName evidence="15">Short transient receptor potential channel 4-like isoform X1</fullName>
    </submittedName>
</protein>
<dbReference type="Proteomes" id="UP000694845">
    <property type="component" value="Unplaced"/>
</dbReference>
<dbReference type="InterPro" id="IPR002153">
    <property type="entry name" value="TRPC_channel"/>
</dbReference>
<dbReference type="GO" id="GO:0015279">
    <property type="term" value="F:store-operated calcium channel activity"/>
    <property type="evidence" value="ECO:0007669"/>
    <property type="project" value="TreeGrafter"/>
</dbReference>
<dbReference type="GO" id="GO:0034703">
    <property type="term" value="C:cation channel complex"/>
    <property type="evidence" value="ECO:0007669"/>
    <property type="project" value="TreeGrafter"/>
</dbReference>
<evidence type="ECO:0000256" key="1">
    <source>
        <dbReference type="ARBA" id="ARBA00004141"/>
    </source>
</evidence>
<dbReference type="PANTHER" id="PTHR10117:SF54">
    <property type="entry name" value="TRANSIENT RECEPTOR POTENTIAL-GAMMA PROTEIN"/>
    <property type="match status" value="1"/>
</dbReference>
<evidence type="ECO:0000256" key="7">
    <source>
        <dbReference type="ARBA" id="ARBA00023065"/>
    </source>
</evidence>